<comment type="similarity">
    <text evidence="9">In the N-terminal section; belongs to the terpene synthase family.</text>
</comment>
<dbReference type="GO" id="GO:0043386">
    <property type="term" value="P:mycotoxin biosynthetic process"/>
    <property type="evidence" value="ECO:0007669"/>
    <property type="project" value="UniProtKB-ARBA"/>
</dbReference>
<accession>A0A5N5WH91</accession>
<dbReference type="InterPro" id="IPR008949">
    <property type="entry name" value="Isoprenoid_synthase_dom_sf"/>
</dbReference>
<evidence type="ECO:0000256" key="8">
    <source>
        <dbReference type="ARBA" id="ARBA00038363"/>
    </source>
</evidence>
<dbReference type="PROSITE" id="PS00723">
    <property type="entry name" value="POLYPRENYL_SYNTHASE_1"/>
    <property type="match status" value="1"/>
</dbReference>
<evidence type="ECO:0000256" key="7">
    <source>
        <dbReference type="ARBA" id="ARBA00023268"/>
    </source>
</evidence>
<dbReference type="PANTHER" id="PTHR12001:SF72">
    <property type="entry name" value="THIJ_PFPI FAMILY PROTEIN (AFU_ORTHOLOGUE AFUA_3G01210)-RELATED"/>
    <property type="match status" value="1"/>
</dbReference>
<feature type="region of interest" description="Disordered" evidence="10">
    <location>
        <begin position="357"/>
        <end position="390"/>
    </location>
</feature>
<keyword evidence="12" id="KW-1185">Reference proteome</keyword>
<dbReference type="GO" id="GO:0016829">
    <property type="term" value="F:lyase activity"/>
    <property type="evidence" value="ECO:0007669"/>
    <property type="project" value="UniProtKB-KW"/>
</dbReference>
<dbReference type="Pfam" id="PF00348">
    <property type="entry name" value="polyprenyl_synt"/>
    <property type="match status" value="1"/>
</dbReference>
<evidence type="ECO:0000256" key="5">
    <source>
        <dbReference type="ARBA" id="ARBA00023229"/>
    </source>
</evidence>
<dbReference type="Gene3D" id="1.10.600.10">
    <property type="entry name" value="Farnesyl Diphosphate Synthase"/>
    <property type="match status" value="2"/>
</dbReference>
<dbReference type="SUPFAM" id="SSF48576">
    <property type="entry name" value="Terpenoid synthases"/>
    <property type="match status" value="2"/>
</dbReference>
<dbReference type="PROSITE" id="PS00444">
    <property type="entry name" value="POLYPRENYL_SYNTHASE_2"/>
    <property type="match status" value="1"/>
</dbReference>
<keyword evidence="6" id="KW-0456">Lyase</keyword>
<dbReference type="SFLD" id="SFLDS00005">
    <property type="entry name" value="Isoprenoid_Synthase_Type_I"/>
    <property type="match status" value="1"/>
</dbReference>
<dbReference type="GO" id="GO:0004659">
    <property type="term" value="F:prenyltransferase activity"/>
    <property type="evidence" value="ECO:0007669"/>
    <property type="project" value="InterPro"/>
</dbReference>
<dbReference type="OrthoDB" id="6921389at2759"/>
<evidence type="ECO:0000256" key="4">
    <source>
        <dbReference type="ARBA" id="ARBA00022842"/>
    </source>
</evidence>
<sequence>MACKYSTLIDSSLYDREDLCPGIDLRRHVAGELEEVGAFRAQEDWRRLVGPLPKPYAGLLGPDFSFITGAVPECHPDRMEIIAYALEFGFIHDDVIDTDVNDASLDEVGYALDQSQTGKIEDRGSNGKRQIVTQIIREMMAIDPERAMNVAKSWASGVRHSSRRKEDTNFKTLEEYIPYRALDVGYMLWHGLVTFGCAITVPDEEEEEAKRLIIPALIQASLLNDLFSFEKEKNDANVQNAVLIVTNEHECSEEEARAILKKRIRLECANYIRNVKETNARTDVSDELKRYIDVMQYTLSGNTAWSTNCPRYNGPTKFNELQLLRGEHGLAKYPSRWSPENRTSGIVEGNCQKSKANGVKRKRNGVSADNKMRTNSTNDAKKPAHISQPSTDSIVLEDVVQLARICDLPDLSDNVVLQPYRYLTSLPSKGFRDQAIESINKWLKVPSKSVNRIKDVVKMLHSASLMLDDLEDNSPLRRGKPSTHNIYGMAQTINSATYQYIAATDIAAQLQNPENFRIFVEEMQQLHVGQSYDLYWTHNTLCPTVTEYLKMVDMKTGGLFRMLTRMMIAESPVGDKVSNSDMNLFSCLIGRFFQIRDDYQNLASADYAKAKGFAEDLDEGKYSFTLIHCIQTLESDPELAGEMMQLRAFLVKRRLEGKLSHEAKREVLATMKKTESLEYTLGVLRELHGELGKEVGKLEAKFSEENFTLRMMLELLKV</sequence>
<gene>
    <name evidence="11" type="ORF">BDV29DRAFT_80454</name>
</gene>
<dbReference type="Pfam" id="PF19086">
    <property type="entry name" value="Terpene_syn_C_2"/>
    <property type="match status" value="1"/>
</dbReference>
<dbReference type="InterPro" id="IPR033749">
    <property type="entry name" value="Polyprenyl_synt_CS"/>
</dbReference>
<dbReference type="EMBL" id="ML732440">
    <property type="protein sequence ID" value="KAB8067833.1"/>
    <property type="molecule type" value="Genomic_DNA"/>
</dbReference>
<reference evidence="11 12" key="1">
    <citation type="submission" date="2019-04" db="EMBL/GenBank/DDBJ databases">
        <title>Friends and foes A comparative genomics study of 23 Aspergillus species from section Flavi.</title>
        <authorList>
            <consortium name="DOE Joint Genome Institute"/>
            <person name="Kjaerbolling I."/>
            <person name="Vesth T."/>
            <person name="Frisvad J.C."/>
            <person name="Nybo J.L."/>
            <person name="Theobald S."/>
            <person name="Kildgaard S."/>
            <person name="Isbrandt T."/>
            <person name="Kuo A."/>
            <person name="Sato A."/>
            <person name="Lyhne E.K."/>
            <person name="Kogle M.E."/>
            <person name="Wiebenga A."/>
            <person name="Kun R.S."/>
            <person name="Lubbers R.J."/>
            <person name="Makela M.R."/>
            <person name="Barry K."/>
            <person name="Chovatia M."/>
            <person name="Clum A."/>
            <person name="Daum C."/>
            <person name="Haridas S."/>
            <person name="He G."/>
            <person name="LaButti K."/>
            <person name="Lipzen A."/>
            <person name="Mondo S."/>
            <person name="Riley R."/>
            <person name="Salamov A."/>
            <person name="Simmons B.A."/>
            <person name="Magnuson J.K."/>
            <person name="Henrissat B."/>
            <person name="Mortensen U.H."/>
            <person name="Larsen T.O."/>
            <person name="Devries R.P."/>
            <person name="Grigoriev I.V."/>
            <person name="Machida M."/>
            <person name="Baker S.E."/>
            <person name="Andersen M.R."/>
        </authorList>
    </citation>
    <scope>NUCLEOTIDE SEQUENCE [LARGE SCALE GENOMIC DNA]</scope>
    <source>
        <strain evidence="11 12">CBS 151.66</strain>
    </source>
</reference>
<dbReference type="AlphaFoldDB" id="A0A5N5WH91"/>
<keyword evidence="4" id="KW-0460">Magnesium</keyword>
<dbReference type="PANTHER" id="PTHR12001">
    <property type="entry name" value="GERANYLGERANYL PYROPHOSPHATE SYNTHASE"/>
    <property type="match status" value="1"/>
</dbReference>
<evidence type="ECO:0000313" key="11">
    <source>
        <dbReference type="EMBL" id="KAB8067833.1"/>
    </source>
</evidence>
<evidence type="ECO:0000313" key="12">
    <source>
        <dbReference type="Proteomes" id="UP000326565"/>
    </source>
</evidence>
<keyword evidence="7" id="KW-0511">Multifunctional enzyme</keyword>
<organism evidence="11 12">
    <name type="scientific">Aspergillus leporis</name>
    <dbReference type="NCBI Taxonomy" id="41062"/>
    <lineage>
        <taxon>Eukaryota</taxon>
        <taxon>Fungi</taxon>
        <taxon>Dikarya</taxon>
        <taxon>Ascomycota</taxon>
        <taxon>Pezizomycotina</taxon>
        <taxon>Eurotiomycetes</taxon>
        <taxon>Eurotiomycetidae</taxon>
        <taxon>Eurotiales</taxon>
        <taxon>Aspergillaceae</taxon>
        <taxon>Aspergillus</taxon>
        <taxon>Aspergillus subgen. Circumdati</taxon>
    </lineage>
</organism>
<dbReference type="GO" id="GO:0046872">
    <property type="term" value="F:metal ion binding"/>
    <property type="evidence" value="ECO:0007669"/>
    <property type="project" value="UniProtKB-KW"/>
</dbReference>
<comment type="similarity">
    <text evidence="8">In the C-terminal section; belongs to the FPP/GGPP synthase family.</text>
</comment>
<evidence type="ECO:0000256" key="2">
    <source>
        <dbReference type="ARBA" id="ARBA00022679"/>
    </source>
</evidence>
<dbReference type="Proteomes" id="UP000326565">
    <property type="component" value="Unassembled WGS sequence"/>
</dbReference>
<evidence type="ECO:0000256" key="1">
    <source>
        <dbReference type="ARBA" id="ARBA00004721"/>
    </source>
</evidence>
<evidence type="ECO:0000256" key="9">
    <source>
        <dbReference type="ARBA" id="ARBA00038372"/>
    </source>
</evidence>
<evidence type="ECO:0000256" key="10">
    <source>
        <dbReference type="SAM" id="MobiDB-lite"/>
    </source>
</evidence>
<name>A0A5N5WH91_9EURO</name>
<protein>
    <submittedName>
        <fullName evidence="11">Ophiobolin F synthase</fullName>
    </submittedName>
</protein>
<keyword evidence="5" id="KW-0414">Isoprene biosynthesis</keyword>
<evidence type="ECO:0000256" key="6">
    <source>
        <dbReference type="ARBA" id="ARBA00023239"/>
    </source>
</evidence>
<keyword evidence="3" id="KW-0479">Metal-binding</keyword>
<dbReference type="InterPro" id="IPR000092">
    <property type="entry name" value="Polyprenyl_synt"/>
</dbReference>
<keyword evidence="2" id="KW-0808">Transferase</keyword>
<dbReference type="GO" id="GO:0008299">
    <property type="term" value="P:isoprenoid biosynthetic process"/>
    <property type="evidence" value="ECO:0007669"/>
    <property type="project" value="UniProtKB-KW"/>
</dbReference>
<comment type="pathway">
    <text evidence="1">Secondary metabolite biosynthesis; terpenoid biosynthesis.</text>
</comment>
<dbReference type="GO" id="GO:0046165">
    <property type="term" value="P:alcohol biosynthetic process"/>
    <property type="evidence" value="ECO:0007669"/>
    <property type="project" value="UniProtKB-ARBA"/>
</dbReference>
<evidence type="ECO:0000256" key="3">
    <source>
        <dbReference type="ARBA" id="ARBA00022723"/>
    </source>
</evidence>
<proteinExistence type="inferred from homology"/>